<dbReference type="Proteomes" id="UP000251891">
    <property type="component" value="Unassembled WGS sequence"/>
</dbReference>
<feature type="region of interest" description="Disordered" evidence="1">
    <location>
        <begin position="34"/>
        <end position="61"/>
    </location>
</feature>
<dbReference type="PANTHER" id="PTHR34853">
    <property type="match status" value="1"/>
</dbReference>
<dbReference type="Pfam" id="PF03583">
    <property type="entry name" value="LIP"/>
    <property type="match status" value="1"/>
</dbReference>
<dbReference type="Gene3D" id="1.10.260.130">
    <property type="match status" value="1"/>
</dbReference>
<dbReference type="EMBL" id="QLYX01000009">
    <property type="protein sequence ID" value="RAY13372.1"/>
    <property type="molecule type" value="Genomic_DNA"/>
</dbReference>
<reference evidence="3 4" key="1">
    <citation type="submission" date="2018-06" db="EMBL/GenBank/DDBJ databases">
        <title>Actinomadura craniellae sp. nov. isolated from marine sponge Craniella sp.</title>
        <authorList>
            <person name="Li L."/>
            <person name="Xu Q.H."/>
            <person name="Lin H.W."/>
            <person name="Lu Y.H."/>
        </authorList>
    </citation>
    <scope>NUCLEOTIDE SEQUENCE [LARGE SCALE GENOMIC DNA]</scope>
    <source>
        <strain evidence="3 4">LHW63021</strain>
    </source>
</reference>
<dbReference type="RefSeq" id="WP_111869496.1">
    <property type="nucleotide sequence ID" value="NZ_QLYX01000009.1"/>
</dbReference>
<sequence length="410" mass="42718">MGAGTRRLGITRRALRAALVVGLGAALTTALPGGTAAAAPTPAEDPFYTPPSPLPAGSPGDVIRSRVVDSSIDGARAEQVLYRSESATGAPIAVSGIVLTPQTPWTGSGKRPLVSYAVGTRGIGDQCAPSYTIANGGDYEGGFIGDALEKGWAVAVSDMEGLGTPGQHTYEVGRSQGKAVLNAARAAKRLPGAGLAADTPVGLMGYSQGGTSAGWAAELAPTYAPDLNLKGVSAGGVPADLLAVARALDGGLFVAFALMAAVGYDAAYPDLKLADYLNDEGRKLLDAARDVCLVSGEGISMFVQTAFKRTTHYTHTDPLATKVWQDRLNENKLGSTKPPVPVFQPHAFFDEIIPFSQAEALRKDWCRLGANVTWKVYYVSEHAIGILRSSGDSLNFLNDRFNGVPVRGNC</sequence>
<accession>A0A365H307</accession>
<organism evidence="3 4">
    <name type="scientific">Actinomadura craniellae</name>
    <dbReference type="NCBI Taxonomy" id="2231787"/>
    <lineage>
        <taxon>Bacteria</taxon>
        <taxon>Bacillati</taxon>
        <taxon>Actinomycetota</taxon>
        <taxon>Actinomycetes</taxon>
        <taxon>Streptosporangiales</taxon>
        <taxon>Thermomonosporaceae</taxon>
        <taxon>Actinomadura</taxon>
    </lineage>
</organism>
<feature type="chain" id="PRO_5016833310" evidence="2">
    <location>
        <begin position="39"/>
        <end position="410"/>
    </location>
</feature>
<evidence type="ECO:0000313" key="4">
    <source>
        <dbReference type="Proteomes" id="UP000251891"/>
    </source>
</evidence>
<evidence type="ECO:0000256" key="2">
    <source>
        <dbReference type="SAM" id="SignalP"/>
    </source>
</evidence>
<evidence type="ECO:0000313" key="3">
    <source>
        <dbReference type="EMBL" id="RAY13372.1"/>
    </source>
</evidence>
<dbReference type="AlphaFoldDB" id="A0A365H307"/>
<protein>
    <submittedName>
        <fullName evidence="3">Triacylglycerol lipase</fullName>
    </submittedName>
</protein>
<keyword evidence="2" id="KW-0732">Signal</keyword>
<name>A0A365H307_9ACTN</name>
<evidence type="ECO:0000256" key="1">
    <source>
        <dbReference type="SAM" id="MobiDB-lite"/>
    </source>
</evidence>
<gene>
    <name evidence="3" type="ORF">DPM19_20075</name>
</gene>
<dbReference type="GO" id="GO:0004806">
    <property type="term" value="F:triacylglycerol lipase activity"/>
    <property type="evidence" value="ECO:0007669"/>
    <property type="project" value="InterPro"/>
</dbReference>
<comment type="caution">
    <text evidence="3">The sequence shown here is derived from an EMBL/GenBank/DDBJ whole genome shotgun (WGS) entry which is preliminary data.</text>
</comment>
<dbReference type="GO" id="GO:0016042">
    <property type="term" value="P:lipid catabolic process"/>
    <property type="evidence" value="ECO:0007669"/>
    <property type="project" value="InterPro"/>
</dbReference>
<feature type="signal peptide" evidence="2">
    <location>
        <begin position="1"/>
        <end position="38"/>
    </location>
</feature>
<dbReference type="Gene3D" id="3.40.50.1820">
    <property type="entry name" value="alpha/beta hydrolase"/>
    <property type="match status" value="1"/>
</dbReference>
<keyword evidence="4" id="KW-1185">Reference proteome</keyword>
<dbReference type="PANTHER" id="PTHR34853:SF1">
    <property type="entry name" value="LIPASE 5"/>
    <property type="match status" value="1"/>
</dbReference>
<dbReference type="PIRSF" id="PIRSF029171">
    <property type="entry name" value="Esterase_LipA"/>
    <property type="match status" value="1"/>
</dbReference>
<dbReference type="InterPro" id="IPR029058">
    <property type="entry name" value="AB_hydrolase_fold"/>
</dbReference>
<dbReference type="InterPro" id="IPR005152">
    <property type="entry name" value="Lipase_secreted"/>
</dbReference>
<dbReference type="OrthoDB" id="9798122at2"/>
<dbReference type="SUPFAM" id="SSF53474">
    <property type="entry name" value="alpha/beta-Hydrolases"/>
    <property type="match status" value="1"/>
</dbReference>
<proteinExistence type="predicted"/>